<sequence length="365" mass="39818">MRIRRFALVLLVAGLATLSRPPQANGQGGAAFDSVKFRNPKKDYQEDRVLGAVQETAGGIKVTAANKEVTEVAAGNIIAVDYGNLPGMDKIILDLRAAENQGNAAKARDLYAAEVKKNPADPKTKKFLEYREAYWTARTADEKTGPALQAEAPAAVAKLIGFVQEYSKKNAWEVWPVAHLAARMQFELGKYTEAGAIYSQLAKVEGLPPEMKFDAKLSETEMLFRSGNTLTTAPALEELSKAAGFPTAGSLREKLTILQAATKASGEKKPKEKPAAAVKVIDDVIAKTADPLVRSFGHNILGELYTQVDLPREAMWELLRVEVVDNQDHEEVLKAVIRLAECFQKQGDETRAKAYHDKLAQVKGA</sequence>
<proteinExistence type="predicted"/>
<reference evidence="3" key="1">
    <citation type="submission" date="2019-08" db="EMBL/GenBank/DDBJ databases">
        <title>Limnoglobus roseus gen. nov., sp. nov., a novel freshwater planctomycete with a giant genome from the family Gemmataceae.</title>
        <authorList>
            <person name="Kulichevskaya I.S."/>
            <person name="Naumoff D.G."/>
            <person name="Miroshnikov K."/>
            <person name="Ivanova A."/>
            <person name="Philippov D.A."/>
            <person name="Hakobyan A."/>
            <person name="Rijpstra I.C."/>
            <person name="Sinninghe Damste J.S."/>
            <person name="Liesack W."/>
            <person name="Dedysh S.N."/>
        </authorList>
    </citation>
    <scope>NUCLEOTIDE SEQUENCE [LARGE SCALE GENOMIC DNA]</scope>
    <source>
        <strain evidence="3">PX52</strain>
    </source>
</reference>
<evidence type="ECO:0000313" key="2">
    <source>
        <dbReference type="EMBL" id="QEL20953.1"/>
    </source>
</evidence>
<name>A0A5C1AS86_9BACT</name>
<evidence type="ECO:0008006" key="4">
    <source>
        <dbReference type="Google" id="ProtNLM"/>
    </source>
</evidence>
<dbReference type="KEGG" id="lrs:PX52LOC_08081"/>
<evidence type="ECO:0000313" key="3">
    <source>
        <dbReference type="Proteomes" id="UP000324974"/>
    </source>
</evidence>
<gene>
    <name evidence="2" type="ORF">PX52LOC_08081</name>
</gene>
<keyword evidence="1" id="KW-0732">Signal</keyword>
<dbReference type="SUPFAM" id="SSF48452">
    <property type="entry name" value="TPR-like"/>
    <property type="match status" value="1"/>
</dbReference>
<protein>
    <recommendedName>
        <fullName evidence="4">Tetratricopeptide repeat protein</fullName>
    </recommendedName>
</protein>
<feature type="signal peptide" evidence="1">
    <location>
        <begin position="1"/>
        <end position="24"/>
    </location>
</feature>
<keyword evidence="3" id="KW-1185">Reference proteome</keyword>
<dbReference type="AlphaFoldDB" id="A0A5C1AS86"/>
<dbReference type="OrthoDB" id="287212at2"/>
<accession>A0A5C1AS86</accession>
<evidence type="ECO:0000256" key="1">
    <source>
        <dbReference type="SAM" id="SignalP"/>
    </source>
</evidence>
<dbReference type="EMBL" id="CP042425">
    <property type="protein sequence ID" value="QEL20953.1"/>
    <property type="molecule type" value="Genomic_DNA"/>
</dbReference>
<organism evidence="2 3">
    <name type="scientific">Limnoglobus roseus</name>
    <dbReference type="NCBI Taxonomy" id="2598579"/>
    <lineage>
        <taxon>Bacteria</taxon>
        <taxon>Pseudomonadati</taxon>
        <taxon>Planctomycetota</taxon>
        <taxon>Planctomycetia</taxon>
        <taxon>Gemmatales</taxon>
        <taxon>Gemmataceae</taxon>
        <taxon>Limnoglobus</taxon>
    </lineage>
</organism>
<dbReference type="InterPro" id="IPR011990">
    <property type="entry name" value="TPR-like_helical_dom_sf"/>
</dbReference>
<feature type="chain" id="PRO_5022980811" description="Tetratricopeptide repeat protein" evidence="1">
    <location>
        <begin position="25"/>
        <end position="365"/>
    </location>
</feature>
<dbReference type="Proteomes" id="UP000324974">
    <property type="component" value="Chromosome"/>
</dbReference>
<dbReference type="RefSeq" id="WP_149115196.1">
    <property type="nucleotide sequence ID" value="NZ_CP042425.1"/>
</dbReference>